<keyword evidence="1" id="KW-0812">Transmembrane</keyword>
<reference evidence="2 3" key="1">
    <citation type="journal article" date="2014" name="Genome Announc.">
        <title>Draft Genome Sequence of Cytophaga fermentans JCM 21142T, a Facultative Anaerobe Isolated from Marine Mud.</title>
        <authorList>
            <person name="Starns D."/>
            <person name="Oshima K."/>
            <person name="Suda W."/>
            <person name="Iino T."/>
            <person name="Yuki M."/>
            <person name="Inoue J."/>
            <person name="Kitamura K."/>
            <person name="Iida T."/>
            <person name="Darby A."/>
            <person name="Hattori M."/>
            <person name="Ohkuma M."/>
        </authorList>
    </citation>
    <scope>NUCLEOTIDE SEQUENCE [LARGE SCALE GENOMIC DNA]</scope>
    <source>
        <strain evidence="2 3">JCM 21142</strain>
    </source>
</reference>
<keyword evidence="3" id="KW-1185">Reference proteome</keyword>
<keyword evidence="1" id="KW-1133">Transmembrane helix</keyword>
<feature type="transmembrane region" description="Helical" evidence="1">
    <location>
        <begin position="32"/>
        <end position="56"/>
    </location>
</feature>
<dbReference type="EMBL" id="BAMD01000010">
    <property type="protein sequence ID" value="GAF02496.1"/>
    <property type="molecule type" value="Genomic_DNA"/>
</dbReference>
<keyword evidence="1" id="KW-0472">Membrane</keyword>
<proteinExistence type="predicted"/>
<comment type="caution">
    <text evidence="2">The sequence shown here is derived from an EMBL/GenBank/DDBJ whole genome shotgun (WGS) entry which is preliminary data.</text>
</comment>
<evidence type="ECO:0000313" key="2">
    <source>
        <dbReference type="EMBL" id="GAF02496.1"/>
    </source>
</evidence>
<dbReference type="AlphaFoldDB" id="W7YDD7"/>
<name>W7YDD7_9BACT</name>
<dbReference type="Proteomes" id="UP000019402">
    <property type="component" value="Unassembled WGS sequence"/>
</dbReference>
<evidence type="ECO:0000313" key="3">
    <source>
        <dbReference type="Proteomes" id="UP000019402"/>
    </source>
</evidence>
<organism evidence="2 3">
    <name type="scientific">Saccharicrinis fermentans DSM 9555 = JCM 21142</name>
    <dbReference type="NCBI Taxonomy" id="869213"/>
    <lineage>
        <taxon>Bacteria</taxon>
        <taxon>Pseudomonadati</taxon>
        <taxon>Bacteroidota</taxon>
        <taxon>Bacteroidia</taxon>
        <taxon>Marinilabiliales</taxon>
        <taxon>Marinilabiliaceae</taxon>
        <taxon>Saccharicrinis</taxon>
    </lineage>
</organism>
<sequence length="66" mass="7427">MSNIINKAQDDAQNLTSSLDKLMQRTGLNEELINYLTIFTLVILAITLAKLAHFFAKNTWSMLLNG</sequence>
<evidence type="ECO:0000256" key="1">
    <source>
        <dbReference type="SAM" id="Phobius"/>
    </source>
</evidence>
<dbReference type="RefSeq" id="WP_052522117.1">
    <property type="nucleotide sequence ID" value="NZ_BAMD01000010.1"/>
</dbReference>
<gene>
    <name evidence="2" type="ORF">JCM21142_31134</name>
</gene>
<protein>
    <submittedName>
        <fullName evidence="2">Uncharacterized protein</fullName>
    </submittedName>
</protein>
<accession>W7YDD7</accession>